<evidence type="ECO:0000313" key="2">
    <source>
        <dbReference type="EMBL" id="NNU78352.1"/>
    </source>
</evidence>
<comment type="caution">
    <text evidence="2">The sequence shown here is derived from an EMBL/GenBank/DDBJ whole genome shotgun (WGS) entry which is preliminary data.</text>
</comment>
<accession>A0A7Y3T1D1</accession>
<evidence type="ECO:0000313" key="3">
    <source>
        <dbReference type="Proteomes" id="UP000531659"/>
    </source>
</evidence>
<feature type="transmembrane region" description="Helical" evidence="1">
    <location>
        <begin position="120"/>
        <end position="138"/>
    </location>
</feature>
<organism evidence="2 3">
    <name type="scientific">Clostridium estertheticum</name>
    <dbReference type="NCBI Taxonomy" id="238834"/>
    <lineage>
        <taxon>Bacteria</taxon>
        <taxon>Bacillati</taxon>
        <taxon>Bacillota</taxon>
        <taxon>Clostridia</taxon>
        <taxon>Eubacteriales</taxon>
        <taxon>Clostridiaceae</taxon>
        <taxon>Clostridium</taxon>
    </lineage>
</organism>
<dbReference type="AlphaFoldDB" id="A0A7Y3T1D1"/>
<evidence type="ECO:0008006" key="4">
    <source>
        <dbReference type="Google" id="ProtNLM"/>
    </source>
</evidence>
<name>A0A7Y3T1D1_9CLOT</name>
<dbReference type="RefSeq" id="WP_171298922.1">
    <property type="nucleotide sequence ID" value="NZ_CP087098.1"/>
</dbReference>
<keyword evidence="1" id="KW-0812">Transmembrane</keyword>
<sequence length="224" mass="25570">MNFIEKKQNMARYLDKMYRNMLEEIVLCRKLDTVKGTLDLEHKKLCNYIFAIKDEFQTEIFDEFSKEKNENRSQIESSFDEVAKNFTIPKVSVSEDTFFDIRKVNQTTVESVSSKDGQGIFYTTLGVLGGAIIGGGIGVLVGRVVIPVVVGGIVGGGIGSYKDREIAKENHNYSRPVAEMSRDIVEKKLSPKRAKLFIENRNEVIKNIFIEYIDRYESIYTKLQ</sequence>
<feature type="transmembrane region" description="Helical" evidence="1">
    <location>
        <begin position="144"/>
        <end position="161"/>
    </location>
</feature>
<proteinExistence type="predicted"/>
<dbReference type="EMBL" id="JABEYB010000022">
    <property type="protein sequence ID" value="NNU78352.1"/>
    <property type="molecule type" value="Genomic_DNA"/>
</dbReference>
<keyword evidence="1" id="KW-0472">Membrane</keyword>
<gene>
    <name evidence="2" type="ORF">HLQ16_20785</name>
</gene>
<dbReference type="Proteomes" id="UP000531659">
    <property type="component" value="Unassembled WGS sequence"/>
</dbReference>
<reference evidence="2 3" key="1">
    <citation type="submission" date="2020-05" db="EMBL/GenBank/DDBJ databases">
        <title>Complete genome of Clostridium estertheticum subspecies estertheticum, isolated from Vacuum packed lamb meat from New Zealand imported to Switzerland.</title>
        <authorList>
            <person name="Wambui J."/>
            <person name="Stevens M.J.A."/>
            <person name="Stephan R."/>
        </authorList>
    </citation>
    <scope>NUCLEOTIDE SEQUENCE [LARGE SCALE GENOMIC DNA]</scope>
    <source>
        <strain evidence="2 3">CEST001</strain>
    </source>
</reference>
<keyword evidence="1" id="KW-1133">Transmembrane helix</keyword>
<evidence type="ECO:0000256" key="1">
    <source>
        <dbReference type="SAM" id="Phobius"/>
    </source>
</evidence>
<protein>
    <recommendedName>
        <fullName evidence="4">Glycine zipper family protein</fullName>
    </recommendedName>
</protein>